<proteinExistence type="predicted"/>
<comment type="caution">
    <text evidence="2">The sequence shown here is derived from an EMBL/GenBank/DDBJ whole genome shotgun (WGS) entry which is preliminary data.</text>
</comment>
<sequence length="555" mass="65629">MEFSKDIYCNGCKSFKPSFEFTSYGTKGVKQFKTCNNCRQRFEKRRNTLVEIKNCQADILEIIDIDFLSEIIINLLEDISSDNQELYLHCRVKLGQEQYKRCEDAFKSARIWLLENNYNIILQETEPVHALAFKTGILKQINDLGININEYGMDATYNTNNMGFELYVLHAEVNGMGFPLSYLFLENNGRCKEGIRTGKLQMFLTIFKNQGVQPLFFLTDKDFAQINAVRFTWLHAKIQLCKWHVKRAITTRLSSNKAVRFSYNPLSDIGKRFPFNGVQQATHFCPKEFQEKVWVIMEKHLHQHPLIPTSEGVFLDKSNIYKASVQEMYEFCYTNSLISLWSYLWTEWYSESKWTLWASSPCENMISILKMTMFVEGHWKTIKRDFLYKFFRPRMDLVTYILMKNVVVHQQRKLQQINLGREKPDWIKDFKSQWKILSNWPITNTYITDIDNWICGCSYYLTNCFNICKHLVQQKGIMPVEFFANIKRNCHPPFLIENNPLPYEQKLAGNIKWCKAVKKSFNPIIKLVEDVEHYQNKQTMPLTWKGHTDNTHYLQ</sequence>
<evidence type="ECO:0000313" key="2">
    <source>
        <dbReference type="EMBL" id="PKC64852.1"/>
    </source>
</evidence>
<dbReference type="VEuPathDB" id="FungiDB:RhiirFUN_000871"/>
<dbReference type="AlphaFoldDB" id="A0A2N0RNG6"/>
<protein>
    <recommendedName>
        <fullName evidence="1">MULE transposase domain-containing protein</fullName>
    </recommendedName>
</protein>
<accession>A0A2N0RNG6</accession>
<evidence type="ECO:0000259" key="1">
    <source>
        <dbReference type="Pfam" id="PF10551"/>
    </source>
</evidence>
<feature type="domain" description="MULE transposase" evidence="1">
    <location>
        <begin position="153"/>
        <end position="246"/>
    </location>
</feature>
<dbReference type="VEuPathDB" id="FungiDB:RhiirA1_395732"/>
<reference evidence="2 3" key="2">
    <citation type="submission" date="2017-10" db="EMBL/GenBank/DDBJ databases">
        <title>Genome analyses suggest a sexual origin of heterokaryosis in a supposedly ancient asexual fungus.</title>
        <authorList>
            <person name="Corradi N."/>
            <person name="Sedzielewska K."/>
            <person name="Noel J."/>
            <person name="Charron P."/>
            <person name="Farinelli L."/>
            <person name="Marton T."/>
            <person name="Kruger M."/>
            <person name="Pelin A."/>
            <person name="Brachmann A."/>
            <person name="Corradi N."/>
        </authorList>
    </citation>
    <scope>NUCLEOTIDE SEQUENCE [LARGE SCALE GENOMIC DNA]</scope>
    <source>
        <strain evidence="2 3">A1</strain>
    </source>
</reference>
<dbReference type="VEuPathDB" id="FungiDB:FUN_005520"/>
<dbReference type="EMBL" id="LLXH01000596">
    <property type="protein sequence ID" value="PKC64852.1"/>
    <property type="molecule type" value="Genomic_DNA"/>
</dbReference>
<name>A0A2N0RNG6_9GLOM</name>
<dbReference type="Proteomes" id="UP000232688">
    <property type="component" value="Unassembled WGS sequence"/>
</dbReference>
<dbReference type="Pfam" id="PF10551">
    <property type="entry name" value="MULE"/>
    <property type="match status" value="1"/>
</dbReference>
<dbReference type="InterPro" id="IPR018289">
    <property type="entry name" value="MULE_transposase_dom"/>
</dbReference>
<reference evidence="2 3" key="1">
    <citation type="submission" date="2017-10" db="EMBL/GenBank/DDBJ databases">
        <title>Extensive intraspecific genome diversity in a model arbuscular mycorrhizal fungus.</title>
        <authorList>
            <person name="Chen E.C.H."/>
            <person name="Morin E."/>
            <person name="Baudet D."/>
            <person name="Noel J."/>
            <person name="Ndikumana S."/>
            <person name="Charron P."/>
            <person name="St-Onge C."/>
            <person name="Giorgi J."/>
            <person name="Grigoriev I.V."/>
            <person name="Roux C."/>
            <person name="Martin F.M."/>
            <person name="Corradi N."/>
        </authorList>
    </citation>
    <scope>NUCLEOTIDE SEQUENCE [LARGE SCALE GENOMIC DNA]</scope>
    <source>
        <strain evidence="2 3">A1</strain>
    </source>
</reference>
<organism evidence="2 3">
    <name type="scientific">Rhizophagus irregularis</name>
    <dbReference type="NCBI Taxonomy" id="588596"/>
    <lineage>
        <taxon>Eukaryota</taxon>
        <taxon>Fungi</taxon>
        <taxon>Fungi incertae sedis</taxon>
        <taxon>Mucoromycota</taxon>
        <taxon>Glomeromycotina</taxon>
        <taxon>Glomeromycetes</taxon>
        <taxon>Glomerales</taxon>
        <taxon>Glomeraceae</taxon>
        <taxon>Rhizophagus</taxon>
    </lineage>
</organism>
<evidence type="ECO:0000313" key="3">
    <source>
        <dbReference type="Proteomes" id="UP000232688"/>
    </source>
</evidence>
<gene>
    <name evidence="2" type="ORF">RhiirA1_395732</name>
</gene>